<evidence type="ECO:0000313" key="2">
    <source>
        <dbReference type="Proteomes" id="UP001629235"/>
    </source>
</evidence>
<dbReference type="Proteomes" id="UP001629235">
    <property type="component" value="Unassembled WGS sequence"/>
</dbReference>
<dbReference type="EMBL" id="JAQQDW010000140">
    <property type="protein sequence ID" value="MFM0108811.1"/>
    <property type="molecule type" value="Genomic_DNA"/>
</dbReference>
<sequence>MSSQVLELIERARSGPQRKTGGADHLGNARSRWSRFITVLCIHPGRVHCWRENVGASNHAGVCVMLMRYTVDLGVLEEWQTARLGQGSIDRLPGYLPGLQQHGCSYPTPGGFVRDLHQGEKTCLSHVMEHVAANLPTGSAIDVTDSVHPSAACGWREIE</sequence>
<protein>
    <submittedName>
        <fullName evidence="1">Uncharacterized protein</fullName>
    </submittedName>
</protein>
<keyword evidence="2" id="KW-1185">Reference proteome</keyword>
<gene>
    <name evidence="1" type="ORF">PQR01_36820</name>
</gene>
<evidence type="ECO:0000313" key="1">
    <source>
        <dbReference type="EMBL" id="MFM0108811.1"/>
    </source>
</evidence>
<name>A0ACC7NRB9_9BURK</name>
<comment type="caution">
    <text evidence="1">The sequence shown here is derived from an EMBL/GenBank/DDBJ whole genome shotgun (WGS) entry which is preliminary data.</text>
</comment>
<organism evidence="1 2">
    <name type="scientific">Paraburkholderia rhynchosiae</name>
    <dbReference type="NCBI Taxonomy" id="487049"/>
    <lineage>
        <taxon>Bacteria</taxon>
        <taxon>Pseudomonadati</taxon>
        <taxon>Pseudomonadota</taxon>
        <taxon>Betaproteobacteria</taxon>
        <taxon>Burkholderiales</taxon>
        <taxon>Burkholderiaceae</taxon>
        <taxon>Paraburkholderia</taxon>
    </lineage>
</organism>
<accession>A0ACC7NRB9</accession>
<reference evidence="1 2" key="1">
    <citation type="journal article" date="2024" name="Chem. Sci.">
        <title>Discovery of megapolipeptins by genome mining of a Burkholderiales bacteria collection.</title>
        <authorList>
            <person name="Paulo B.S."/>
            <person name="Recchia M.J.J."/>
            <person name="Lee S."/>
            <person name="Fergusson C.H."/>
            <person name="Romanowski S.B."/>
            <person name="Hernandez A."/>
            <person name="Krull N."/>
            <person name="Liu D.Y."/>
            <person name="Cavanagh H."/>
            <person name="Bos A."/>
            <person name="Gray C.A."/>
            <person name="Murphy B.T."/>
            <person name="Linington R.G."/>
            <person name="Eustaquio A.S."/>
        </authorList>
    </citation>
    <scope>NUCLEOTIDE SEQUENCE [LARGE SCALE GENOMIC DNA]</scope>
    <source>
        <strain evidence="1 2">RL18-126-BIB-B</strain>
    </source>
</reference>
<proteinExistence type="predicted"/>